<sequence>MDKNDQITLEKEEKEEKKIYTQNLRNIFEKEIFSDFTIHTKDGYFKAHKSILSGRSVYFYQYLKEKNINEIKIQISSETMKQILNFIYTDEIEFNSSNILDIYKYSTIFQLHSLKIRIVKKLDEFIDETNAFKILQESEKFSSSKLKDSCINFIYSKFKRRIYDDDDDDNNVFDEQNQKTAEILKNPDILELSKQQITDLSKKIIEENQYFIQIIQILFNWTQHQIERNPLEKLNDEKDFEKLLNEIFHFPESSVKDLKSNFEIKKDLEKFIKLPDEIIYKIMSKITQFQIWKLNENLKKQKDDNEIKNKKIESKNEEIQAKDIEIDNQKKEIENKEGKIQLSMREIKKLKDLAKDAQILTYKSTRMFLLSEIIENEEEDQQLQKWVDDNEFLFTMNLGFSLKEFDSSSSENFYGKVNDKGRTLILVRTTDDYIFGAYTTVGFQSNKNNEFIEDPKAFLFSLKNPDKEPKQFPILPGKEKYALFYNAQKGPYFGGNGKITPDLVFNSSLKSGVTNIGYTYGIGDEIKPNSNDSKSYLAGSLKRWEVKIFEVYFV</sequence>
<organism evidence="6 7">
    <name type="scientific">Anaeramoeba ignava</name>
    <name type="common">Anaerobic marine amoeba</name>
    <dbReference type="NCBI Taxonomy" id="1746090"/>
    <lineage>
        <taxon>Eukaryota</taxon>
        <taxon>Metamonada</taxon>
        <taxon>Anaeramoebidae</taxon>
        <taxon>Anaeramoeba</taxon>
    </lineage>
</organism>
<dbReference type="CDD" id="cd14733">
    <property type="entry name" value="BACK"/>
    <property type="match status" value="1"/>
</dbReference>
<dbReference type="Pfam" id="PF07534">
    <property type="entry name" value="TLD"/>
    <property type="match status" value="1"/>
</dbReference>
<evidence type="ECO:0000313" key="6">
    <source>
        <dbReference type="EMBL" id="KAJ5075448.1"/>
    </source>
</evidence>
<name>A0A9Q0RDC2_ANAIG</name>
<comment type="caution">
    <text evidence="6">The sequence shown here is derived from an EMBL/GenBank/DDBJ whole genome shotgun (WGS) entry which is preliminary data.</text>
</comment>
<accession>A0A9Q0RDC2</accession>
<dbReference type="InterPro" id="IPR011333">
    <property type="entry name" value="SKP1/BTB/POZ_sf"/>
</dbReference>
<dbReference type="PROSITE" id="PS51886">
    <property type="entry name" value="TLDC"/>
    <property type="match status" value="1"/>
</dbReference>
<dbReference type="SMART" id="SM00225">
    <property type="entry name" value="BTB"/>
    <property type="match status" value="1"/>
</dbReference>
<dbReference type="InterPro" id="IPR000210">
    <property type="entry name" value="BTB/POZ_dom"/>
</dbReference>
<feature type="domain" description="BTB" evidence="4">
    <location>
        <begin position="34"/>
        <end position="96"/>
    </location>
</feature>
<evidence type="ECO:0000259" key="5">
    <source>
        <dbReference type="PROSITE" id="PS51886"/>
    </source>
</evidence>
<protein>
    <recommendedName>
        <fullName evidence="8">Kelch-like protein 17</fullName>
    </recommendedName>
</protein>
<evidence type="ECO:0000313" key="7">
    <source>
        <dbReference type="Proteomes" id="UP001149090"/>
    </source>
</evidence>
<dbReference type="SMART" id="SM00584">
    <property type="entry name" value="TLDc"/>
    <property type="match status" value="1"/>
</dbReference>
<dbReference type="CDD" id="cd18186">
    <property type="entry name" value="BTB_POZ_ZBTB_KLHL-like"/>
    <property type="match status" value="1"/>
</dbReference>
<evidence type="ECO:0008006" key="8">
    <source>
        <dbReference type="Google" id="ProtNLM"/>
    </source>
</evidence>
<feature type="domain" description="TLDc" evidence="5">
    <location>
        <begin position="358"/>
        <end position="554"/>
    </location>
</feature>
<keyword evidence="7" id="KW-1185">Reference proteome</keyword>
<proteinExistence type="predicted"/>
<gene>
    <name evidence="6" type="ORF">M0811_07418</name>
</gene>
<dbReference type="SUPFAM" id="SSF54695">
    <property type="entry name" value="POZ domain"/>
    <property type="match status" value="1"/>
</dbReference>
<dbReference type="Proteomes" id="UP001149090">
    <property type="component" value="Unassembled WGS sequence"/>
</dbReference>
<dbReference type="InterPro" id="IPR006571">
    <property type="entry name" value="TLDc_dom"/>
</dbReference>
<evidence type="ECO:0000256" key="3">
    <source>
        <dbReference type="SAM" id="Coils"/>
    </source>
</evidence>
<evidence type="ECO:0000256" key="2">
    <source>
        <dbReference type="ARBA" id="ARBA00022737"/>
    </source>
</evidence>
<dbReference type="PANTHER" id="PTHR24412:SF489">
    <property type="entry name" value="RING FINGER DOMAIN AND KELCH REPEAT-CONTAINING PROTEIN DDB_G0271372"/>
    <property type="match status" value="1"/>
</dbReference>
<dbReference type="OrthoDB" id="26679at2759"/>
<evidence type="ECO:0000259" key="4">
    <source>
        <dbReference type="PROSITE" id="PS50097"/>
    </source>
</evidence>
<dbReference type="Gene3D" id="3.30.710.10">
    <property type="entry name" value="Potassium Channel Kv1.1, Chain A"/>
    <property type="match status" value="1"/>
</dbReference>
<feature type="coiled-coil region" evidence="3">
    <location>
        <begin position="295"/>
        <end position="353"/>
    </location>
</feature>
<dbReference type="EMBL" id="JAPDFW010000065">
    <property type="protein sequence ID" value="KAJ5075448.1"/>
    <property type="molecule type" value="Genomic_DNA"/>
</dbReference>
<evidence type="ECO:0000256" key="1">
    <source>
        <dbReference type="ARBA" id="ARBA00022441"/>
    </source>
</evidence>
<dbReference type="Gene3D" id="1.25.40.420">
    <property type="match status" value="1"/>
</dbReference>
<dbReference type="AlphaFoldDB" id="A0A9Q0RDC2"/>
<keyword evidence="2" id="KW-0677">Repeat</keyword>
<dbReference type="PROSITE" id="PS50097">
    <property type="entry name" value="BTB"/>
    <property type="match status" value="1"/>
</dbReference>
<reference evidence="6" key="1">
    <citation type="submission" date="2022-10" db="EMBL/GenBank/DDBJ databases">
        <title>Novel sulphate-reducing endosymbionts in the free-living metamonad Anaeramoeba.</title>
        <authorList>
            <person name="Jerlstrom-Hultqvist J."/>
            <person name="Cepicka I."/>
            <person name="Gallot-Lavallee L."/>
            <person name="Salas-Leiva D."/>
            <person name="Curtis B.A."/>
            <person name="Zahonova K."/>
            <person name="Pipaliya S."/>
            <person name="Dacks J."/>
            <person name="Roger A.J."/>
        </authorList>
    </citation>
    <scope>NUCLEOTIDE SEQUENCE</scope>
    <source>
        <strain evidence="6">BMAN</strain>
    </source>
</reference>
<dbReference type="Pfam" id="PF00651">
    <property type="entry name" value="BTB"/>
    <property type="match status" value="1"/>
</dbReference>
<keyword evidence="1" id="KW-0880">Kelch repeat</keyword>
<keyword evidence="3" id="KW-0175">Coiled coil</keyword>
<dbReference type="PANTHER" id="PTHR24412">
    <property type="entry name" value="KELCH PROTEIN"/>
    <property type="match status" value="1"/>
</dbReference>